<name>A0A3Q0JEL6_DIACI</name>
<protein>
    <submittedName>
        <fullName evidence="3">Uncharacterized protein LOC113471696</fullName>
    </submittedName>
</protein>
<keyword evidence="2" id="KW-1185">Reference proteome</keyword>
<evidence type="ECO:0000256" key="1">
    <source>
        <dbReference type="SAM" id="Phobius"/>
    </source>
</evidence>
<keyword evidence="1" id="KW-1133">Transmembrane helix</keyword>
<evidence type="ECO:0000313" key="2">
    <source>
        <dbReference type="Proteomes" id="UP000079169"/>
    </source>
</evidence>
<dbReference type="AlphaFoldDB" id="A0A3Q0JEL6"/>
<evidence type="ECO:0000313" key="3">
    <source>
        <dbReference type="RefSeq" id="XP_026686849.1"/>
    </source>
</evidence>
<dbReference type="PaxDb" id="121845-A0A3Q0JEL6"/>
<organism evidence="2 3">
    <name type="scientific">Diaphorina citri</name>
    <name type="common">Asian citrus psyllid</name>
    <dbReference type="NCBI Taxonomy" id="121845"/>
    <lineage>
        <taxon>Eukaryota</taxon>
        <taxon>Metazoa</taxon>
        <taxon>Ecdysozoa</taxon>
        <taxon>Arthropoda</taxon>
        <taxon>Hexapoda</taxon>
        <taxon>Insecta</taxon>
        <taxon>Pterygota</taxon>
        <taxon>Neoptera</taxon>
        <taxon>Paraneoptera</taxon>
        <taxon>Hemiptera</taxon>
        <taxon>Sternorrhyncha</taxon>
        <taxon>Psylloidea</taxon>
        <taxon>Psyllidae</taxon>
        <taxon>Diaphorininae</taxon>
        <taxon>Diaphorina</taxon>
    </lineage>
</organism>
<dbReference type="Proteomes" id="UP000079169">
    <property type="component" value="Unplaced"/>
</dbReference>
<sequence>MNITDLYQICKKYNQANQSPDVINDQTGRILRPDSVTSRDRTAINQGLESSCRQILKQGSKQGSIMHLVEEHMRLSKRETTTMAPVYSKHKVKDKVNTEKTQALGKVVMVSPGGAAPTGTPQGSKSAEVPEVFPDLIPDLLLVSGSHIELKSSNCSDSSNCTTDGLSEEAVHVETEDIDNLKFDPGWVGILAICFAVISIVSYVGLITWRYILEQAYLDSMKQKRTIHKAIHTIRKALYRWFFSA</sequence>
<gene>
    <name evidence="3" type="primary">LOC113471696</name>
</gene>
<dbReference type="RefSeq" id="XP_026686849.1">
    <property type="nucleotide sequence ID" value="XM_026831048.1"/>
</dbReference>
<proteinExistence type="predicted"/>
<keyword evidence="1" id="KW-0472">Membrane</keyword>
<accession>A0A3Q0JEL6</accession>
<feature type="transmembrane region" description="Helical" evidence="1">
    <location>
        <begin position="187"/>
        <end position="213"/>
    </location>
</feature>
<reference evidence="3" key="1">
    <citation type="submission" date="2025-08" db="UniProtKB">
        <authorList>
            <consortium name="RefSeq"/>
        </authorList>
    </citation>
    <scope>IDENTIFICATION</scope>
</reference>
<dbReference type="GeneID" id="113471696"/>
<keyword evidence="1" id="KW-0812">Transmembrane</keyword>
<dbReference type="KEGG" id="dci:113471696"/>